<comment type="caution">
    <text evidence="2">The sequence shown here is derived from an EMBL/GenBank/DDBJ whole genome shotgun (WGS) entry which is preliminary data.</text>
</comment>
<proteinExistence type="predicted"/>
<dbReference type="RefSeq" id="WP_115943426.1">
    <property type="nucleotide sequence ID" value="NZ_JAAFAN010000086.1"/>
</dbReference>
<protein>
    <recommendedName>
        <fullName evidence="1">Glyoxalase-like domain-containing protein</fullName>
    </recommendedName>
</protein>
<keyword evidence="5" id="KW-1185">Reference proteome</keyword>
<name>A0A6N7ZER2_9MICO</name>
<sequence length="231" mass="23654">MSEPTSESTSAPTNEPGFVSAAAFHRAPGVADWRVTGTGPQAVWSARSLAHAAGLVAPVVEAAERSGVLPDVDVRPEGVVVRVPNRGTDGIPAGATEFAAAVSRAAADLGLTPDPSRAQSIGIYVAQHSGADVRPFFEAALGYEPLGETDAADPLRCGPQLAFNPITGDVPSRGRTHLDVFVPADQAEARVAAALAAGGRMADDSSAPAWWSLASPENHGVDIASWTDTEG</sequence>
<feature type="domain" description="Glyoxalase-like" evidence="1">
    <location>
        <begin position="132"/>
        <end position="222"/>
    </location>
</feature>
<accession>A0A6N7ZER2</accession>
<evidence type="ECO:0000313" key="5">
    <source>
        <dbReference type="Proteomes" id="UP000471672"/>
    </source>
</evidence>
<dbReference type="Proteomes" id="UP000440668">
    <property type="component" value="Unassembled WGS sequence"/>
</dbReference>
<dbReference type="InterPro" id="IPR029068">
    <property type="entry name" value="Glyas_Bleomycin-R_OHBP_Dase"/>
</dbReference>
<organism evidence="2 4">
    <name type="scientific">Cellulosimicrobium composti</name>
    <dbReference type="NCBI Taxonomy" id="2672572"/>
    <lineage>
        <taxon>Bacteria</taxon>
        <taxon>Bacillati</taxon>
        <taxon>Actinomycetota</taxon>
        <taxon>Actinomycetes</taxon>
        <taxon>Micrococcales</taxon>
        <taxon>Promicromonosporaceae</taxon>
        <taxon>Cellulosimicrobium</taxon>
    </lineage>
</organism>
<reference evidence="2 4" key="1">
    <citation type="submission" date="2019-11" db="EMBL/GenBank/DDBJ databases">
        <title>Cellulosimicrobium composti sp. nov. isolated from a compost.</title>
        <authorList>
            <person name="Yang Y."/>
        </authorList>
    </citation>
    <scope>NUCLEOTIDE SEQUENCE [LARGE SCALE GENOMIC DNA]</scope>
    <source>
        <strain evidence="2 4">BIT-GX5</strain>
    </source>
</reference>
<evidence type="ECO:0000313" key="4">
    <source>
        <dbReference type="Proteomes" id="UP000440668"/>
    </source>
</evidence>
<reference evidence="3" key="2">
    <citation type="submission" date="2020-01" db="EMBL/GenBank/DDBJ databases">
        <authorList>
            <person name="Aviles F."/>
            <person name="Meyer T.E."/>
            <person name="Kyndt J.A."/>
        </authorList>
    </citation>
    <scope>NUCLEOTIDE SEQUENCE</scope>
    <source>
        <strain evidence="3">SE3</strain>
    </source>
</reference>
<dbReference type="AlphaFoldDB" id="A0A6N7ZER2"/>
<evidence type="ECO:0000313" key="3">
    <source>
        <dbReference type="EMBL" id="NDO91239.1"/>
    </source>
</evidence>
<dbReference type="Pfam" id="PF18029">
    <property type="entry name" value="Glyoxalase_6"/>
    <property type="match status" value="1"/>
</dbReference>
<dbReference type="EMBL" id="JAAFAN010000086">
    <property type="protein sequence ID" value="NDO91239.1"/>
    <property type="molecule type" value="Genomic_DNA"/>
</dbReference>
<dbReference type="EMBL" id="WMKA01000004">
    <property type="protein sequence ID" value="MTG87926.1"/>
    <property type="molecule type" value="Genomic_DNA"/>
</dbReference>
<evidence type="ECO:0000259" key="1">
    <source>
        <dbReference type="Pfam" id="PF18029"/>
    </source>
</evidence>
<dbReference type="Proteomes" id="UP000471672">
    <property type="component" value="Unassembled WGS sequence"/>
</dbReference>
<dbReference type="InterPro" id="IPR041581">
    <property type="entry name" value="Glyoxalase_6"/>
</dbReference>
<gene>
    <name evidence="2" type="ORF">GJV82_02990</name>
    <name evidence="3" type="ORF">GYH36_17540</name>
</gene>
<reference evidence="3 5" key="3">
    <citation type="journal article" date="2021" name="Arch. Microbiol.">
        <title>Cellulosimicrobium fucosivorans sp. nov., isolated from San Elijo Lagoon, contains a fucose metabolic pathway linked to carotenoid production.</title>
        <authorList>
            <person name="Aviles F.A."/>
            <person name="Kyndt J.A."/>
        </authorList>
    </citation>
    <scope>NUCLEOTIDE SEQUENCE [LARGE SCALE GENOMIC DNA]</scope>
    <source>
        <strain evidence="3 5">SE3</strain>
    </source>
</reference>
<dbReference type="Gene3D" id="3.10.180.10">
    <property type="entry name" value="2,3-Dihydroxybiphenyl 1,2-Dioxygenase, domain 1"/>
    <property type="match status" value="1"/>
</dbReference>
<evidence type="ECO:0000313" key="2">
    <source>
        <dbReference type="EMBL" id="MTG87926.1"/>
    </source>
</evidence>